<feature type="binding site" evidence="6">
    <location>
        <begin position="373"/>
        <end position="376"/>
    </location>
    <ligand>
        <name>5-methoxybenzimidazolylcob(I)amide</name>
        <dbReference type="ChEBI" id="CHEBI:157765"/>
    </ligand>
</feature>
<gene>
    <name evidence="9" type="ORF">TSYNT_7208</name>
</gene>
<dbReference type="Gene3D" id="3.20.20.20">
    <property type="entry name" value="Dihydropteroate synthase-like"/>
    <property type="match status" value="1"/>
</dbReference>
<dbReference type="Gene3D" id="3.40.50.11600">
    <property type="match status" value="1"/>
</dbReference>
<name>A0A0U9HFA9_9FIRM</name>
<dbReference type="OrthoDB" id="140437at2"/>
<feature type="binding site" evidence="6">
    <location>
        <position position="349"/>
    </location>
    <ligand>
        <name>5-methoxybenzimidazolylcob(I)amide</name>
        <dbReference type="ChEBI" id="CHEBI:157765"/>
    </ligand>
</feature>
<dbReference type="InterPro" id="IPR007202">
    <property type="entry name" value="4Fe-4S_dom"/>
</dbReference>
<feature type="binding site" evidence="7">
    <location>
        <position position="42"/>
    </location>
    <ligand>
        <name>[4Fe-4S] cluster</name>
        <dbReference type="ChEBI" id="CHEBI:49883"/>
    </ligand>
</feature>
<dbReference type="PANTHER" id="PTHR36214:SF3">
    <property type="entry name" value="ACETYL-COA DECARBONYLASE_SYNTHASE COMPLEX SUBUNIT GAMMA"/>
    <property type="match status" value="1"/>
</dbReference>
<keyword evidence="3 7" id="KW-0408">Iron</keyword>
<evidence type="ECO:0000256" key="2">
    <source>
        <dbReference type="ARBA" id="ARBA00022723"/>
    </source>
</evidence>
<keyword evidence="4 7" id="KW-0411">Iron-sulfur</keyword>
<protein>
    <submittedName>
        <fullName evidence="9">Acetyl-CoA decarbonylase/synthase complex subunit gamma</fullName>
    </submittedName>
</protein>
<feature type="binding site" evidence="6">
    <location>
        <position position="437"/>
    </location>
    <ligand>
        <name>5-methoxybenzimidazolylcob(I)amide</name>
        <dbReference type="ChEBI" id="CHEBI:157765"/>
    </ligand>
</feature>
<evidence type="ECO:0000256" key="1">
    <source>
        <dbReference type="ARBA" id="ARBA00022485"/>
    </source>
</evidence>
<keyword evidence="10" id="KW-1185">Reference proteome</keyword>
<accession>A0A0U9HFA9</accession>
<feature type="domain" description="4Fe-4S" evidence="8">
    <location>
        <begin position="1"/>
        <end position="59"/>
    </location>
</feature>
<feature type="binding site" evidence="6">
    <location>
        <position position="343"/>
    </location>
    <ligand>
        <name>5-methoxybenzimidazolylcob(I)amide</name>
        <dbReference type="ChEBI" id="CHEBI:157765"/>
    </ligand>
</feature>
<sequence>MALNGMQIYKLLPRKNCKECGFPTCLAFAMKLAQGGTEAEKCPYMSEEAKAQLAEATAPPMKTVKFGRGDTEYTLGGETVLFRHEKTFVNRPRFAILFSDTMTEDEIKTRIDHINAIDYTRINEEMYIEVGAFRCESQDKDKFTSLIKNVTESCPKIVPMIITENPEIAKAALDISAEKGPILFGATADNYEDMVKLAKENNLLLGVTADGKENLYELVQKIQNAGYKELLLDAKSRNLKGAFDDMVNIRRTALLSGDRTFGYPTAAFVCDMSTDKMMQLACASLFVEKYASIIVLSDMDYAMALPLFALRQNIYTDPQRPMRIEQDVYKIGPVDEESPLLVTVDFALTYFIVSGEVERSKVPAWILIPDAGGYSVLTAWAAGKFNAKSIAKALKEFDVENKVKTREMIIPGKVAVLKADIEDELPGWKVIVGPEEAAALPNFLKKYKEQNKAS</sequence>
<dbReference type="NCBIfam" id="NF003195">
    <property type="entry name" value="PRK04165.1"/>
    <property type="match status" value="1"/>
</dbReference>
<dbReference type="InterPro" id="IPR016218">
    <property type="entry name" value="AcylCoA_decarb/synth_gsu"/>
</dbReference>
<evidence type="ECO:0000256" key="4">
    <source>
        <dbReference type="ARBA" id="ARBA00023014"/>
    </source>
</evidence>
<dbReference type="InterPro" id="IPR016041">
    <property type="entry name" value="Ac-CoA_synth_d_su_TIM-brl"/>
</dbReference>
<proteinExistence type="predicted"/>
<evidence type="ECO:0000256" key="3">
    <source>
        <dbReference type="ARBA" id="ARBA00023004"/>
    </source>
</evidence>
<feature type="binding site" evidence="7">
    <location>
        <position position="25"/>
    </location>
    <ligand>
        <name>[4Fe-4S] cluster</name>
        <dbReference type="ChEBI" id="CHEBI:49883"/>
    </ligand>
</feature>
<feature type="binding site" evidence="7">
    <location>
        <position position="20"/>
    </location>
    <ligand>
        <name>[4Fe-4S] cluster</name>
        <dbReference type="ChEBI" id="CHEBI:49883"/>
    </ligand>
</feature>
<dbReference type="Proteomes" id="UP000062160">
    <property type="component" value="Unassembled WGS sequence"/>
</dbReference>
<feature type="binding site" evidence="7">
    <location>
        <position position="17"/>
    </location>
    <ligand>
        <name>[4Fe-4S] cluster</name>
        <dbReference type="ChEBI" id="CHEBI:49883"/>
    </ligand>
</feature>
<keyword evidence="1 7" id="KW-0004">4Fe-4S</keyword>
<dbReference type="GO" id="GO:0005506">
    <property type="term" value="F:iron ion binding"/>
    <property type="evidence" value="ECO:0007669"/>
    <property type="project" value="InterPro"/>
</dbReference>
<evidence type="ECO:0000313" key="10">
    <source>
        <dbReference type="Proteomes" id="UP000062160"/>
    </source>
</evidence>
<dbReference type="InterPro" id="IPR051069">
    <property type="entry name" value="ACDS_complex_subunit"/>
</dbReference>
<evidence type="ECO:0000256" key="5">
    <source>
        <dbReference type="ARBA" id="ARBA00023285"/>
    </source>
</evidence>
<evidence type="ECO:0000256" key="7">
    <source>
        <dbReference type="PIRSR" id="PIRSR000376-2"/>
    </source>
</evidence>
<keyword evidence="2 7" id="KW-0479">Metal-binding</keyword>
<dbReference type="GO" id="GO:0046356">
    <property type="term" value="P:acetyl-CoA catabolic process"/>
    <property type="evidence" value="ECO:0007669"/>
    <property type="project" value="InterPro"/>
</dbReference>
<organism evidence="9">
    <name type="scientific">Tepidanaerobacter syntrophicus</name>
    <dbReference type="NCBI Taxonomy" id="224999"/>
    <lineage>
        <taxon>Bacteria</taxon>
        <taxon>Bacillati</taxon>
        <taxon>Bacillota</taxon>
        <taxon>Clostridia</taxon>
        <taxon>Thermosediminibacterales</taxon>
        <taxon>Tepidanaerobacteraceae</taxon>
        <taxon>Tepidanaerobacter</taxon>
    </lineage>
</organism>
<dbReference type="PROSITE" id="PS51656">
    <property type="entry name" value="4FE4S"/>
    <property type="match status" value="1"/>
</dbReference>
<keyword evidence="5" id="KW-0170">Cobalt</keyword>
<dbReference type="STRING" id="224999.GCA_001485475_01205"/>
<dbReference type="GO" id="GO:0008168">
    <property type="term" value="F:methyltransferase activity"/>
    <property type="evidence" value="ECO:0007669"/>
    <property type="project" value="InterPro"/>
</dbReference>
<dbReference type="Pfam" id="PF04060">
    <property type="entry name" value="FeS"/>
    <property type="match status" value="1"/>
</dbReference>
<dbReference type="PANTHER" id="PTHR36214">
    <property type="match status" value="1"/>
</dbReference>
<dbReference type="InterPro" id="IPR011005">
    <property type="entry name" value="Dihydropteroate_synth-like_sf"/>
</dbReference>
<evidence type="ECO:0000313" key="9">
    <source>
        <dbReference type="EMBL" id="GAQ25190.1"/>
    </source>
</evidence>
<dbReference type="EMBL" id="DF977001">
    <property type="protein sequence ID" value="GAQ25190.1"/>
    <property type="molecule type" value="Genomic_DNA"/>
</dbReference>
<dbReference type="Pfam" id="PF03599">
    <property type="entry name" value="CdhD"/>
    <property type="match status" value="1"/>
</dbReference>
<dbReference type="PIRSF" id="PIRSF000376">
    <property type="entry name" value="AcCoA_decarb_gamma"/>
    <property type="match status" value="1"/>
</dbReference>
<dbReference type="AlphaFoldDB" id="A0A0U9HFA9"/>
<dbReference type="SUPFAM" id="SSF51717">
    <property type="entry name" value="Dihydropteroate synthetase-like"/>
    <property type="match status" value="1"/>
</dbReference>
<evidence type="ECO:0000256" key="6">
    <source>
        <dbReference type="PIRSR" id="PIRSR000376-1"/>
    </source>
</evidence>
<reference evidence="9" key="1">
    <citation type="journal article" date="2016" name="Genome Announc.">
        <title>Draft Genome Sequence of the Syntrophic Lactate-Degrading Bacterium Tepidanaerobacter syntrophicus JLT.</title>
        <authorList>
            <person name="Matsuura N."/>
            <person name="Ohashi A."/>
            <person name="Tourlousse D.M."/>
            <person name="Sekiguchi Y."/>
        </authorList>
    </citation>
    <scope>NUCLEOTIDE SEQUENCE [LARGE SCALE GENOMIC DNA]</scope>
    <source>
        <strain evidence="9">JL</strain>
    </source>
</reference>
<dbReference type="GO" id="GO:0051539">
    <property type="term" value="F:4 iron, 4 sulfur cluster binding"/>
    <property type="evidence" value="ECO:0007669"/>
    <property type="project" value="UniProtKB-KW"/>
</dbReference>
<dbReference type="RefSeq" id="WP_059032596.1">
    <property type="nucleotide sequence ID" value="NZ_DF977001.1"/>
</dbReference>
<evidence type="ECO:0000259" key="8">
    <source>
        <dbReference type="PROSITE" id="PS51656"/>
    </source>
</evidence>